<dbReference type="InterPro" id="IPR000719">
    <property type="entry name" value="Prot_kinase_dom"/>
</dbReference>
<dbReference type="Proteomes" id="UP001341840">
    <property type="component" value="Unassembled WGS sequence"/>
</dbReference>
<protein>
    <recommendedName>
        <fullName evidence="1">Protein kinase domain-containing protein</fullName>
    </recommendedName>
</protein>
<dbReference type="SUPFAM" id="SSF56112">
    <property type="entry name" value="Protein kinase-like (PK-like)"/>
    <property type="match status" value="1"/>
</dbReference>
<organism evidence="2 3">
    <name type="scientific">Stylosanthes scabra</name>
    <dbReference type="NCBI Taxonomy" id="79078"/>
    <lineage>
        <taxon>Eukaryota</taxon>
        <taxon>Viridiplantae</taxon>
        <taxon>Streptophyta</taxon>
        <taxon>Embryophyta</taxon>
        <taxon>Tracheophyta</taxon>
        <taxon>Spermatophyta</taxon>
        <taxon>Magnoliopsida</taxon>
        <taxon>eudicotyledons</taxon>
        <taxon>Gunneridae</taxon>
        <taxon>Pentapetalae</taxon>
        <taxon>rosids</taxon>
        <taxon>fabids</taxon>
        <taxon>Fabales</taxon>
        <taxon>Fabaceae</taxon>
        <taxon>Papilionoideae</taxon>
        <taxon>50 kb inversion clade</taxon>
        <taxon>dalbergioids sensu lato</taxon>
        <taxon>Dalbergieae</taxon>
        <taxon>Pterocarpus clade</taxon>
        <taxon>Stylosanthes</taxon>
    </lineage>
</organism>
<feature type="domain" description="Protein kinase" evidence="1">
    <location>
        <begin position="1"/>
        <end position="134"/>
    </location>
</feature>
<dbReference type="Pfam" id="PF00069">
    <property type="entry name" value="Pkinase"/>
    <property type="match status" value="1"/>
</dbReference>
<dbReference type="EMBL" id="JASCZI010060492">
    <property type="protein sequence ID" value="MED6132838.1"/>
    <property type="molecule type" value="Genomic_DNA"/>
</dbReference>
<evidence type="ECO:0000313" key="3">
    <source>
        <dbReference type="Proteomes" id="UP001341840"/>
    </source>
</evidence>
<dbReference type="Gene3D" id="1.10.510.10">
    <property type="entry name" value="Transferase(Phosphotransferase) domain 1"/>
    <property type="match status" value="1"/>
</dbReference>
<evidence type="ECO:0000259" key="1">
    <source>
        <dbReference type="PROSITE" id="PS50011"/>
    </source>
</evidence>
<comment type="caution">
    <text evidence="2">The sequence shown here is derived from an EMBL/GenBank/DDBJ whole genome shotgun (WGS) entry which is preliminary data.</text>
</comment>
<proteinExistence type="predicted"/>
<dbReference type="InterPro" id="IPR011009">
    <property type="entry name" value="Kinase-like_dom_sf"/>
</dbReference>
<keyword evidence="3" id="KW-1185">Reference proteome</keyword>
<gene>
    <name evidence="2" type="ORF">PIB30_022622</name>
</gene>
<reference evidence="2 3" key="1">
    <citation type="journal article" date="2023" name="Plants (Basel)">
        <title>Bridging the Gap: Combining Genomics and Transcriptomics Approaches to Understand Stylosanthes scabra, an Orphan Legume from the Brazilian Caatinga.</title>
        <authorList>
            <person name="Ferreira-Neto J.R.C."/>
            <person name="da Silva M.D."/>
            <person name="Binneck E."/>
            <person name="de Melo N.F."/>
            <person name="da Silva R.H."/>
            <person name="de Melo A.L.T.M."/>
            <person name="Pandolfi V."/>
            <person name="Bustamante F.O."/>
            <person name="Brasileiro-Vidal A.C."/>
            <person name="Benko-Iseppon A.M."/>
        </authorList>
    </citation>
    <scope>NUCLEOTIDE SEQUENCE [LARGE SCALE GENOMIC DNA]</scope>
    <source>
        <tissue evidence="2">Leaves</tissue>
    </source>
</reference>
<accession>A0ABU6S9H8</accession>
<dbReference type="PROSITE" id="PS50011">
    <property type="entry name" value="PROTEIN_KINASE_DOM"/>
    <property type="match status" value="1"/>
</dbReference>
<name>A0ABU6S9H8_9FABA</name>
<sequence>MVPKITDFGLSLQGALSTSKPKRIQVDQVVGTFGYLAPEHHLHAVVTDKTDVYSFGMVLIHVVTNADRVHLLMEDQEDPITTTLEERIDPILKGKIAPQSWQVITNVIQSCLEYEADERPTMGEVEVLLEHALALHKQADITNINNAAHYTLLSTTHLSDLFRLSRFMNNGDQIYSDL</sequence>
<evidence type="ECO:0000313" key="2">
    <source>
        <dbReference type="EMBL" id="MED6132838.1"/>
    </source>
</evidence>
<dbReference type="InterPro" id="IPR046958">
    <property type="entry name" value="RBK1/2/STUNTED"/>
</dbReference>
<dbReference type="PANTHER" id="PTHR47987">
    <property type="entry name" value="OS08G0249100 PROTEIN"/>
    <property type="match status" value="1"/>
</dbReference>